<dbReference type="InterPro" id="IPR008927">
    <property type="entry name" value="6-PGluconate_DH-like_C_sf"/>
</dbReference>
<dbReference type="PRINTS" id="PR00084">
    <property type="entry name" value="MTLDHDRGNASE"/>
</dbReference>
<dbReference type="InterPro" id="IPR013328">
    <property type="entry name" value="6PGD_dom2"/>
</dbReference>
<dbReference type="InterPro" id="IPR036291">
    <property type="entry name" value="NAD(P)-bd_dom_sf"/>
</dbReference>
<evidence type="ECO:0000313" key="5">
    <source>
        <dbReference type="Proteomes" id="UP001237448"/>
    </source>
</evidence>
<dbReference type="InterPro" id="IPR013131">
    <property type="entry name" value="Mannitol_DH_N"/>
</dbReference>
<proteinExistence type="predicted"/>
<organism evidence="4 5">
    <name type="scientific">Labrys monachus</name>
    <dbReference type="NCBI Taxonomy" id="217067"/>
    <lineage>
        <taxon>Bacteria</taxon>
        <taxon>Pseudomonadati</taxon>
        <taxon>Pseudomonadota</taxon>
        <taxon>Alphaproteobacteria</taxon>
        <taxon>Hyphomicrobiales</taxon>
        <taxon>Xanthobacteraceae</taxon>
        <taxon>Labrys</taxon>
    </lineage>
</organism>
<evidence type="ECO:0000313" key="4">
    <source>
        <dbReference type="EMBL" id="MDQ0394187.1"/>
    </source>
</evidence>
<dbReference type="InterPro" id="IPR000669">
    <property type="entry name" value="Mannitol_DH"/>
</dbReference>
<dbReference type="PANTHER" id="PTHR43362">
    <property type="entry name" value="MANNITOL DEHYDROGENASE DSF1-RELATED"/>
    <property type="match status" value="1"/>
</dbReference>
<dbReference type="EC" id="1.1.1.57" evidence="4"/>
<dbReference type="Pfam" id="PF08125">
    <property type="entry name" value="Mannitol_dh_C"/>
    <property type="match status" value="1"/>
</dbReference>
<dbReference type="SUPFAM" id="SSF51735">
    <property type="entry name" value="NAD(P)-binding Rossmann-fold domains"/>
    <property type="match status" value="1"/>
</dbReference>
<gene>
    <name evidence="4" type="ORF">J3R73_003979</name>
</gene>
<dbReference type="Proteomes" id="UP001237448">
    <property type="component" value="Unassembled WGS sequence"/>
</dbReference>
<evidence type="ECO:0000259" key="2">
    <source>
        <dbReference type="Pfam" id="PF01232"/>
    </source>
</evidence>
<keyword evidence="1 4" id="KW-0560">Oxidoreductase</keyword>
<accession>A0ABU0FIN2</accession>
<feature type="domain" description="Mannitol dehydrogenase C-terminal" evidence="3">
    <location>
        <begin position="283"/>
        <end position="474"/>
    </location>
</feature>
<comment type="caution">
    <text evidence="4">The sequence shown here is derived from an EMBL/GenBank/DDBJ whole genome shotgun (WGS) entry which is preliminary data.</text>
</comment>
<name>A0ABU0FIN2_9HYPH</name>
<dbReference type="Gene3D" id="1.10.1040.10">
    <property type="entry name" value="N-(1-d-carboxylethyl)-l-norvaline Dehydrogenase, domain 2"/>
    <property type="match status" value="1"/>
</dbReference>
<evidence type="ECO:0000259" key="3">
    <source>
        <dbReference type="Pfam" id="PF08125"/>
    </source>
</evidence>
<dbReference type="PANTHER" id="PTHR43362:SF1">
    <property type="entry name" value="MANNITOL DEHYDROGENASE 2-RELATED"/>
    <property type="match status" value="1"/>
</dbReference>
<dbReference type="EMBL" id="JAUSVK010000001">
    <property type="protein sequence ID" value="MDQ0394187.1"/>
    <property type="molecule type" value="Genomic_DNA"/>
</dbReference>
<dbReference type="RefSeq" id="WP_307430750.1">
    <property type="nucleotide sequence ID" value="NZ_JAUSVK010000001.1"/>
</dbReference>
<protein>
    <submittedName>
        <fullName evidence="4">Fructuronate reductase</fullName>
        <ecNumber evidence="4">1.1.1.57</ecNumber>
    </submittedName>
</protein>
<dbReference type="InterPro" id="IPR050988">
    <property type="entry name" value="Mannitol_DH/Oxidoreductase"/>
</dbReference>
<dbReference type="Pfam" id="PF01232">
    <property type="entry name" value="Mannitol_dh"/>
    <property type="match status" value="1"/>
</dbReference>
<sequence length="486" mass="52950">MRLSNAALAGLPPSVLRPSYDRSAVTAGIVHLGLGAFHRSHQAVYVEDRLAQGETGWGIVGASLRSADTRDALAPQDGLYTLSIRDSDSEQLRVVGSILDILVAPESPARLIERLSDPAIRIVSLTITEKGYAVDLGTGSLKLDHPDIVHDLAHPQMPRSALGLLAEAIDRRRRAGAPPFTVLSCDNLPQNGKTLRRLLTGFAAERSRDLADYIAAEIPCPSSMVDRIVPATTDEDRRAIAAALGREDAWPVLTEPFTQWVVEDRFVAGRPRFEDSGVEFVDDVQPFEHMKLRLLNGTHTCMGAVGRLAGFDTVSRCIADPGVLTLVERHWREVIPTLSIPADRAFAYTRQLLARYGNRSLHHRTAQLASDASQKLTPRIVYPIRECLARGLPCGTLIFAVAAWIRSCGGKDEQGRPLPLNDPTFQAWTGQPDQQQAAPDEVVDAFLGLSFVFGDDLPRNAAFTTALKRAYRAIASQGVLAAARQV</sequence>
<feature type="domain" description="Mannitol dehydrogenase N-terminal" evidence="2">
    <location>
        <begin position="28"/>
        <end position="274"/>
    </location>
</feature>
<dbReference type="GO" id="GO:0008866">
    <property type="term" value="F:fructuronate reductase activity"/>
    <property type="evidence" value="ECO:0007669"/>
    <property type="project" value="UniProtKB-EC"/>
</dbReference>
<keyword evidence="5" id="KW-1185">Reference proteome</keyword>
<dbReference type="Gene3D" id="3.40.50.720">
    <property type="entry name" value="NAD(P)-binding Rossmann-like Domain"/>
    <property type="match status" value="1"/>
</dbReference>
<evidence type="ECO:0000256" key="1">
    <source>
        <dbReference type="ARBA" id="ARBA00023002"/>
    </source>
</evidence>
<dbReference type="InterPro" id="IPR013118">
    <property type="entry name" value="Mannitol_DH_C"/>
</dbReference>
<reference evidence="4 5" key="1">
    <citation type="submission" date="2023-07" db="EMBL/GenBank/DDBJ databases">
        <title>Genomic Encyclopedia of Type Strains, Phase IV (KMG-IV): sequencing the most valuable type-strain genomes for metagenomic binning, comparative biology and taxonomic classification.</title>
        <authorList>
            <person name="Goeker M."/>
        </authorList>
    </citation>
    <scope>NUCLEOTIDE SEQUENCE [LARGE SCALE GENOMIC DNA]</scope>
    <source>
        <strain evidence="4 5">DSM 5896</strain>
    </source>
</reference>
<dbReference type="SUPFAM" id="SSF48179">
    <property type="entry name" value="6-phosphogluconate dehydrogenase C-terminal domain-like"/>
    <property type="match status" value="1"/>
</dbReference>